<dbReference type="PANTHER" id="PTHR43630">
    <property type="entry name" value="POLY-BETA-1,6-N-ACETYL-D-GLUCOSAMINE SYNTHASE"/>
    <property type="match status" value="1"/>
</dbReference>
<dbReference type="EMBL" id="MFJC01000070">
    <property type="protein sequence ID" value="OGG08336.1"/>
    <property type="molecule type" value="Genomic_DNA"/>
</dbReference>
<evidence type="ECO:0000313" key="2">
    <source>
        <dbReference type="EMBL" id="OGG08336.1"/>
    </source>
</evidence>
<dbReference type="CDD" id="cd02511">
    <property type="entry name" value="Beta4Glucosyltransferase"/>
    <property type="match status" value="1"/>
</dbReference>
<gene>
    <name evidence="2" type="ORF">A2154_03620</name>
</gene>
<organism evidence="2 3">
    <name type="scientific">Candidatus Gottesmanbacteria bacterium RBG_16_43_7</name>
    <dbReference type="NCBI Taxonomy" id="1798373"/>
    <lineage>
        <taxon>Bacteria</taxon>
        <taxon>Candidatus Gottesmaniibacteriota</taxon>
    </lineage>
</organism>
<dbReference type="Proteomes" id="UP000176854">
    <property type="component" value="Unassembled WGS sequence"/>
</dbReference>
<dbReference type="Gene3D" id="3.90.550.10">
    <property type="entry name" value="Spore Coat Polysaccharide Biosynthesis Protein SpsA, Chain A"/>
    <property type="match status" value="1"/>
</dbReference>
<protein>
    <recommendedName>
        <fullName evidence="1">Glycosyltransferase 2-like domain-containing protein</fullName>
    </recommendedName>
</protein>
<dbReference type="InterPro" id="IPR001173">
    <property type="entry name" value="Glyco_trans_2-like"/>
</dbReference>
<dbReference type="InterPro" id="IPR029044">
    <property type="entry name" value="Nucleotide-diphossugar_trans"/>
</dbReference>
<accession>A0A1F5Z7B9</accession>
<comment type="caution">
    <text evidence="2">The sequence shown here is derived from an EMBL/GenBank/DDBJ whole genome shotgun (WGS) entry which is preliminary data.</text>
</comment>
<sequence length="304" mass="35555">MTTLSVVLSVFNEEKKLGKTLSAVSWADEIVVVDNTSTDRTVKIASGFKAKIYKRPNYPMLNTNKNYGISQATGDWILYLDADEVVSQELATEVKRAISNQRDLNGFWIPRKNIIFGKWIRHGLWWPDKQLRLFKHGSGRYPEKHVHEYITLDGKSGELSEALIHYNYESVTQYLHKFIQIYADNEAENLASAQYRYSWYDAIRFPVSDFVKIYFAQKAYQDGLHGLVLSIFQAFYSFVVFTKLWERNAFREIDISPENVRAEINRSVGEIIYWNLTTAQNHAQGFLAKLFWRLKRKFVRIRPQ</sequence>
<reference evidence="2 3" key="1">
    <citation type="journal article" date="2016" name="Nat. Commun.">
        <title>Thousands of microbial genomes shed light on interconnected biogeochemical processes in an aquifer system.</title>
        <authorList>
            <person name="Anantharaman K."/>
            <person name="Brown C.T."/>
            <person name="Hug L.A."/>
            <person name="Sharon I."/>
            <person name="Castelle C.J."/>
            <person name="Probst A.J."/>
            <person name="Thomas B.C."/>
            <person name="Singh A."/>
            <person name="Wilkins M.J."/>
            <person name="Karaoz U."/>
            <person name="Brodie E.L."/>
            <person name="Williams K.H."/>
            <person name="Hubbard S.S."/>
            <person name="Banfield J.F."/>
        </authorList>
    </citation>
    <scope>NUCLEOTIDE SEQUENCE [LARGE SCALE GENOMIC DNA]</scope>
</reference>
<proteinExistence type="predicted"/>
<name>A0A1F5Z7B9_9BACT</name>
<dbReference type="Pfam" id="PF00535">
    <property type="entry name" value="Glycos_transf_2"/>
    <property type="match status" value="1"/>
</dbReference>
<dbReference type="PANTHER" id="PTHR43630:SF2">
    <property type="entry name" value="GLYCOSYLTRANSFERASE"/>
    <property type="match status" value="1"/>
</dbReference>
<evidence type="ECO:0000313" key="3">
    <source>
        <dbReference type="Proteomes" id="UP000176854"/>
    </source>
</evidence>
<dbReference type="AlphaFoldDB" id="A0A1F5Z7B9"/>
<dbReference type="STRING" id="1798373.A2154_03620"/>
<feature type="domain" description="Glycosyltransferase 2-like" evidence="1">
    <location>
        <begin position="5"/>
        <end position="128"/>
    </location>
</feature>
<dbReference type="SUPFAM" id="SSF53448">
    <property type="entry name" value="Nucleotide-diphospho-sugar transferases"/>
    <property type="match status" value="1"/>
</dbReference>
<evidence type="ECO:0000259" key="1">
    <source>
        <dbReference type="Pfam" id="PF00535"/>
    </source>
</evidence>